<dbReference type="PRINTS" id="PR01790">
    <property type="entry name" value="SMP30FAMILY"/>
</dbReference>
<keyword evidence="3" id="KW-0862">Zinc</keyword>
<protein>
    <submittedName>
        <fullName evidence="5">Gluconolaconase</fullName>
    </submittedName>
</protein>
<comment type="cofactor">
    <cofactor evidence="3">
        <name>Zn(2+)</name>
        <dbReference type="ChEBI" id="CHEBI:29105"/>
    </cofactor>
    <text evidence="3">Binds 1 divalent metal cation per subunit.</text>
</comment>
<feature type="active site" description="Proton donor/acceptor" evidence="2">
    <location>
        <position position="197"/>
    </location>
</feature>
<reference evidence="5 6" key="1">
    <citation type="submission" date="2017-08" db="EMBL/GenBank/DDBJ databases">
        <title>Draft Genome Sequence of Hafnia alvei CITHA-6 Isolated from Raw Bovine Milk.</title>
        <authorList>
            <person name="Culligan E.P."/>
            <person name="Mcsweeney A."/>
            <person name="O'Doherty C."/>
            <person name="Gleeson E."/>
            <person name="O'Riordan D."/>
            <person name="Sleator R.D."/>
        </authorList>
    </citation>
    <scope>NUCLEOTIDE SEQUENCE [LARGE SCALE GENOMIC DNA]</scope>
    <source>
        <strain evidence="5 6">CITHA-6</strain>
    </source>
</reference>
<evidence type="ECO:0000256" key="3">
    <source>
        <dbReference type="PIRSR" id="PIRSR605511-2"/>
    </source>
</evidence>
<keyword evidence="3" id="KW-0479">Metal-binding</keyword>
<evidence type="ECO:0000259" key="4">
    <source>
        <dbReference type="Pfam" id="PF08450"/>
    </source>
</evidence>
<dbReference type="Proteomes" id="UP000218796">
    <property type="component" value="Unassembled WGS sequence"/>
</dbReference>
<feature type="binding site" evidence="3">
    <location>
        <position position="154"/>
    </location>
    <ligand>
        <name>a divalent metal cation</name>
        <dbReference type="ChEBI" id="CHEBI:60240"/>
    </ligand>
</feature>
<organism evidence="5 6">
    <name type="scientific">Hafnia paralvei</name>
    <dbReference type="NCBI Taxonomy" id="546367"/>
    <lineage>
        <taxon>Bacteria</taxon>
        <taxon>Pseudomonadati</taxon>
        <taxon>Pseudomonadota</taxon>
        <taxon>Gammaproteobacteria</taxon>
        <taxon>Enterobacterales</taxon>
        <taxon>Hafniaceae</taxon>
        <taxon>Hafnia</taxon>
    </lineage>
</organism>
<dbReference type="GO" id="GO:0019853">
    <property type="term" value="P:L-ascorbic acid biosynthetic process"/>
    <property type="evidence" value="ECO:0007669"/>
    <property type="project" value="TreeGrafter"/>
</dbReference>
<name>A0A2A2MAX7_9GAMM</name>
<feature type="binding site" evidence="3">
    <location>
        <position position="107"/>
    </location>
    <ligand>
        <name>substrate</name>
    </ligand>
</feature>
<evidence type="ECO:0000313" key="5">
    <source>
        <dbReference type="EMBL" id="PAV95610.1"/>
    </source>
</evidence>
<feature type="binding site" evidence="3">
    <location>
        <position position="197"/>
    </location>
    <ligand>
        <name>a divalent metal cation</name>
        <dbReference type="ChEBI" id="CHEBI:60240"/>
    </ligand>
</feature>
<evidence type="ECO:0000313" key="6">
    <source>
        <dbReference type="Proteomes" id="UP000218796"/>
    </source>
</evidence>
<feature type="binding site" evidence="3">
    <location>
        <position position="21"/>
    </location>
    <ligand>
        <name>a divalent metal cation</name>
        <dbReference type="ChEBI" id="CHEBI:60240"/>
    </ligand>
</feature>
<dbReference type="OrthoDB" id="9775406at2"/>
<dbReference type="EMBL" id="NQMS01000006">
    <property type="protein sequence ID" value="PAV95610.1"/>
    <property type="molecule type" value="Genomic_DNA"/>
</dbReference>
<comment type="similarity">
    <text evidence="1">Belongs to the SMP-30/CGR1 family.</text>
</comment>
<evidence type="ECO:0000256" key="1">
    <source>
        <dbReference type="ARBA" id="ARBA00008853"/>
    </source>
</evidence>
<dbReference type="RefSeq" id="WP_039184595.1">
    <property type="nucleotide sequence ID" value="NZ_CAUFSP010000004.1"/>
</dbReference>
<accession>A0A2A2MAX7</accession>
<dbReference type="GO" id="GO:0005509">
    <property type="term" value="F:calcium ion binding"/>
    <property type="evidence" value="ECO:0007669"/>
    <property type="project" value="TreeGrafter"/>
</dbReference>
<feature type="domain" description="SMP-30/Gluconolactonase/LRE-like region" evidence="4">
    <location>
        <begin position="19"/>
        <end position="259"/>
    </location>
</feature>
<sequence>MIANALQDLSIIGDYRALLGESPVWCFRSQSLIWVDILQRRLLRYWPQQGKKIEIHELPFLCSAALLTEESEQFLLVTAQGVMLYDYSQQSHRQLCPRPEDEQTRPNEAAIAPDGSLWFSTMDVTARSPIGSWYRYEYDGAQPEKMLSDQHVPNTLAWLGSYVWFVDTFRHRFCRSAAHRISTQTLSEWPIEDLLADGSALTLDGMLLNACWGSACLTAYRLDAAAPQWLTTHPLPVTQPTSCAFGGPDLHDLYITSASDGLAMPSKTEGALLRYRTPYTGQQATLFNLKK</sequence>
<dbReference type="Gene3D" id="2.120.10.30">
    <property type="entry name" value="TolB, C-terminal domain"/>
    <property type="match status" value="1"/>
</dbReference>
<dbReference type="AlphaFoldDB" id="A0A2A2MAX7"/>
<gene>
    <name evidence="5" type="ORF">CJD50_14315</name>
</gene>
<dbReference type="GO" id="GO:0004341">
    <property type="term" value="F:gluconolactonase activity"/>
    <property type="evidence" value="ECO:0007669"/>
    <property type="project" value="TreeGrafter"/>
</dbReference>
<dbReference type="PANTHER" id="PTHR10907">
    <property type="entry name" value="REGUCALCIN"/>
    <property type="match status" value="1"/>
</dbReference>
<proteinExistence type="inferred from homology"/>
<dbReference type="InterPro" id="IPR005511">
    <property type="entry name" value="SMP-30"/>
</dbReference>
<dbReference type="SUPFAM" id="SSF63829">
    <property type="entry name" value="Calcium-dependent phosphotriesterase"/>
    <property type="match status" value="1"/>
</dbReference>
<feature type="binding site" evidence="3">
    <location>
        <position position="105"/>
    </location>
    <ligand>
        <name>substrate</name>
    </ligand>
</feature>
<comment type="caution">
    <text evidence="5">The sequence shown here is derived from an EMBL/GenBank/DDBJ whole genome shotgun (WGS) entry which is preliminary data.</text>
</comment>
<dbReference type="InterPro" id="IPR011042">
    <property type="entry name" value="6-blade_b-propeller_TolB-like"/>
</dbReference>
<evidence type="ECO:0000256" key="2">
    <source>
        <dbReference type="PIRSR" id="PIRSR605511-1"/>
    </source>
</evidence>
<dbReference type="PANTHER" id="PTHR10907:SF47">
    <property type="entry name" value="REGUCALCIN"/>
    <property type="match status" value="1"/>
</dbReference>
<dbReference type="Pfam" id="PF08450">
    <property type="entry name" value="SGL"/>
    <property type="match status" value="1"/>
</dbReference>
<dbReference type="InterPro" id="IPR013658">
    <property type="entry name" value="SGL"/>
</dbReference>
<keyword evidence="6" id="KW-1185">Reference proteome</keyword>